<proteinExistence type="predicted"/>
<organism evidence="1 2">
    <name type="scientific">Acinetobacter chinensis</name>
    <dbReference type="NCBI Taxonomy" id="2004650"/>
    <lineage>
        <taxon>Bacteria</taxon>
        <taxon>Pseudomonadati</taxon>
        <taxon>Pseudomonadota</taxon>
        <taxon>Gammaproteobacteria</taxon>
        <taxon>Moraxellales</taxon>
        <taxon>Moraxellaceae</taxon>
        <taxon>Acinetobacter</taxon>
    </lineage>
</organism>
<name>A0ABU3WFF7_9GAMM</name>
<evidence type="ECO:0000313" key="2">
    <source>
        <dbReference type="Proteomes" id="UP001278188"/>
    </source>
</evidence>
<evidence type="ECO:0008006" key="3">
    <source>
        <dbReference type="Google" id="ProtNLM"/>
    </source>
</evidence>
<gene>
    <name evidence="1" type="ORF">QR674_09100</name>
</gene>
<dbReference type="Proteomes" id="UP001278188">
    <property type="component" value="Unassembled WGS sequence"/>
</dbReference>
<comment type="caution">
    <text evidence="1">The sequence shown here is derived from an EMBL/GenBank/DDBJ whole genome shotgun (WGS) entry which is preliminary data.</text>
</comment>
<reference evidence="1 2" key="1">
    <citation type="submission" date="2023-06" db="EMBL/GenBank/DDBJ databases">
        <title>Genomic Analysis of Acinetobacter Strains Recovered from South Australian Aquatic Samples provides Insights into the Circulation of Antibiotic Resistance determinants in the Environment.</title>
        <authorList>
            <person name="Tobin L."/>
            <person name="Jarocki V.M."/>
            <person name="Kenyon J."/>
            <person name="Drigo B."/>
            <person name="Donner E."/>
            <person name="Djordjevic S.P."/>
            <person name="Hamidian M."/>
        </authorList>
    </citation>
    <scope>NUCLEOTIDE SEQUENCE [LARGE SCALE GENOMIC DNA]</scope>
    <source>
        <strain evidence="1 2">SAAc652</strain>
    </source>
</reference>
<evidence type="ECO:0000313" key="1">
    <source>
        <dbReference type="EMBL" id="MDV2469143.1"/>
    </source>
</evidence>
<keyword evidence="2" id="KW-1185">Reference proteome</keyword>
<dbReference type="RefSeq" id="WP_317083699.1">
    <property type="nucleotide sequence ID" value="NZ_JASVDY010000003.1"/>
</dbReference>
<accession>A0ABU3WFF7</accession>
<sequence length="112" mass="12067">MKKIITSGLIALSLGMTDCASIISGANQTLTFRSVPEEVPISITNKAGEKIHTGTTLVTVTLKRGAGCFKTAAYEIRFEKEGYQAKTVYVRGRGHSSRDDAACRVDCILITL</sequence>
<protein>
    <recommendedName>
        <fullName evidence="3">Lipoprotein</fullName>
    </recommendedName>
</protein>
<dbReference type="EMBL" id="JASVDY010000003">
    <property type="protein sequence ID" value="MDV2469143.1"/>
    <property type="molecule type" value="Genomic_DNA"/>
</dbReference>